<dbReference type="Proteomes" id="UP000011083">
    <property type="component" value="Unassembled WGS sequence"/>
</dbReference>
<keyword evidence="3" id="KW-1185">Reference proteome</keyword>
<proteinExistence type="predicted"/>
<evidence type="ECO:0000313" key="3">
    <source>
        <dbReference type="Proteomes" id="UP000011083"/>
    </source>
</evidence>
<dbReference type="RefSeq" id="XP_004342129.1">
    <property type="nucleotide sequence ID" value="XM_004342080.1"/>
</dbReference>
<evidence type="ECO:0000313" key="2">
    <source>
        <dbReference type="EMBL" id="ELR20019.1"/>
    </source>
</evidence>
<dbReference type="EMBL" id="KB007926">
    <property type="protein sequence ID" value="ELR20019.1"/>
    <property type="molecule type" value="Genomic_DNA"/>
</dbReference>
<dbReference type="AlphaFoldDB" id="L8H3C6"/>
<dbReference type="PANTHER" id="PTHR47027:SF20">
    <property type="entry name" value="REVERSE TRANSCRIPTASE-LIKE PROTEIN WITH RNA-DIRECTED DNA POLYMERASE DOMAIN"/>
    <property type="match status" value="1"/>
</dbReference>
<sequence length="603" mass="66584">MTKYLAALSSAKLGAPSTDGIDAAMLKAANGDIHQHMLEGMNKILMPGAEVPKEWRKARIVLIPKDALLESLDYYGLGARLIDLISRLYNNCKSDMFLNHSTSSTFPINRGVRQGDTLSPLLFILILNPLLKWIKRGESGHQFPNGLTILVVAYCDDVALVGRKAEDLEESTRKLALFSAWAGLEVNPSKSAHTCSRASRPAVLRVPDTTSATGYMGVALNLDLNWAAQMAQTKNRVTKYLGLITHQRLSTDNRIYISNRSIITALKRSTRIPANMDEEPFLMAPDEGGRGLISLIDLQNAILCARTAQELASQALSSRTIHATWYHAFVYNNSHIGRWTTAIREMGWQAWPRTSDLDWVGHFVADPALAHALVSKGIFSPATALGEAERFQAKLQVLKSELWGPFQPWVEGNEGADRLAGLGHSKPYAVEPWTVPALADAVTIFDSDGHVIEDGSRDPITRSMGNFLHKARYGALPLKHTRHRLYWGKAEDGSRVARSPPTNTRSDRKRLTKWMARQIQFGDQTCHLCAAGAKETTAHVLGGECSLHDPNDLITGHKVRDLIRAQASSHSAYVDHIPLWFPHGSAPDSPFLLTMDTFSNLIV</sequence>
<gene>
    <name evidence="2" type="ORF">ACA1_113640</name>
</gene>
<accession>L8H3C6</accession>
<dbReference type="SUPFAM" id="SSF56672">
    <property type="entry name" value="DNA/RNA polymerases"/>
    <property type="match status" value="1"/>
</dbReference>
<protein>
    <recommendedName>
        <fullName evidence="1">Reverse transcriptase domain-containing protein</fullName>
    </recommendedName>
</protein>
<dbReference type="InterPro" id="IPR000477">
    <property type="entry name" value="RT_dom"/>
</dbReference>
<evidence type="ECO:0000259" key="1">
    <source>
        <dbReference type="PROSITE" id="PS50878"/>
    </source>
</evidence>
<dbReference type="KEGG" id="acan:ACA1_113640"/>
<reference evidence="2 3" key="1">
    <citation type="journal article" date="2013" name="Genome Biol.">
        <title>Genome of Acanthamoeba castellanii highlights extensive lateral gene transfer and early evolution of tyrosine kinase signaling.</title>
        <authorList>
            <person name="Clarke M."/>
            <person name="Lohan A.J."/>
            <person name="Liu B."/>
            <person name="Lagkouvardos I."/>
            <person name="Roy S."/>
            <person name="Zafar N."/>
            <person name="Bertelli C."/>
            <person name="Schilde C."/>
            <person name="Kianianmomeni A."/>
            <person name="Burglin T.R."/>
            <person name="Frech C."/>
            <person name="Turcotte B."/>
            <person name="Kopec K.O."/>
            <person name="Synnott J.M."/>
            <person name="Choo C."/>
            <person name="Paponov I."/>
            <person name="Finkler A."/>
            <person name="Soon Heng Tan C."/>
            <person name="Hutchins A.P."/>
            <person name="Weinmeier T."/>
            <person name="Rattei T."/>
            <person name="Chu J.S."/>
            <person name="Gimenez G."/>
            <person name="Irimia M."/>
            <person name="Rigden D.J."/>
            <person name="Fitzpatrick D.A."/>
            <person name="Lorenzo-Morales J."/>
            <person name="Bateman A."/>
            <person name="Chiu C.H."/>
            <person name="Tang P."/>
            <person name="Hegemann P."/>
            <person name="Fromm H."/>
            <person name="Raoult D."/>
            <person name="Greub G."/>
            <person name="Miranda-Saavedra D."/>
            <person name="Chen N."/>
            <person name="Nash P."/>
            <person name="Ginger M.L."/>
            <person name="Horn M."/>
            <person name="Schaap P."/>
            <person name="Caler L."/>
            <person name="Loftus B."/>
        </authorList>
    </citation>
    <scope>NUCLEOTIDE SEQUENCE [LARGE SCALE GENOMIC DNA]</scope>
    <source>
        <strain evidence="2 3">Neff</strain>
    </source>
</reference>
<organism evidence="2 3">
    <name type="scientific">Acanthamoeba castellanii (strain ATCC 30010 / Neff)</name>
    <dbReference type="NCBI Taxonomy" id="1257118"/>
    <lineage>
        <taxon>Eukaryota</taxon>
        <taxon>Amoebozoa</taxon>
        <taxon>Discosea</taxon>
        <taxon>Longamoebia</taxon>
        <taxon>Centramoebida</taxon>
        <taxon>Acanthamoebidae</taxon>
        <taxon>Acanthamoeba</taxon>
    </lineage>
</organism>
<dbReference type="VEuPathDB" id="AmoebaDB:ACA1_113640"/>
<dbReference type="PANTHER" id="PTHR47027">
    <property type="entry name" value="REVERSE TRANSCRIPTASE DOMAIN-CONTAINING PROTEIN"/>
    <property type="match status" value="1"/>
</dbReference>
<feature type="domain" description="Reverse transcriptase" evidence="1">
    <location>
        <begin position="1"/>
        <end position="220"/>
    </location>
</feature>
<dbReference type="STRING" id="1257118.L8H3C6"/>
<dbReference type="Pfam" id="PF00078">
    <property type="entry name" value="RVT_1"/>
    <property type="match status" value="1"/>
</dbReference>
<dbReference type="PROSITE" id="PS50878">
    <property type="entry name" value="RT_POL"/>
    <property type="match status" value="1"/>
</dbReference>
<dbReference type="GeneID" id="14920858"/>
<dbReference type="OrthoDB" id="19433at2759"/>
<name>L8H3C6_ACACF</name>
<dbReference type="InterPro" id="IPR043502">
    <property type="entry name" value="DNA/RNA_pol_sf"/>
</dbReference>